<dbReference type="SMART" id="SM00474">
    <property type="entry name" value="35EXOc"/>
    <property type="match status" value="1"/>
</dbReference>
<feature type="chain" id="PRO_5046139068" description="3'-5' exonuclease domain-containing protein" evidence="2">
    <location>
        <begin position="19"/>
        <end position="1032"/>
    </location>
</feature>
<feature type="domain" description="3'-5' exonuclease" evidence="3">
    <location>
        <begin position="564"/>
        <end position="772"/>
    </location>
</feature>
<proteinExistence type="predicted"/>
<sequence>MIAAVQFLYCFLKEVVEALLVGYSDEDKHEIAREDATELIKRGYITVDTKVHDGVPTINSGQCSDPNLSGGELGYETASRLSCLKAQVNPSSSSGVVYMDCNEDWDNGIVNNDHKIELKNPRTLSDDIVSDSMSQACLLKSNLSLGATGKNDFLCEETLSTCSSDSDAWGGKPSKDHPRSYEKSSLHFLSEREWLDELESLYFSDMITELKSLLLQAFEASKDCFDFVLFIVKFADFDIQSGKKSLAYLTLVEFEAWLKSKTEGRGMEEIKLLGYWPTDNHKDLALDVVVSSTFLLFEPIKRTFQLDVGDNGFLAKHVRFLMHSKRRYREAATIAFKLKLQKHFDVTEILLPLVIVDKLQLAESYVAGCPMSLQLFMRMLDDLCGMTDDELEIVVEKTLSPKPKDHRLKNKTLVKLGERMVKMFNLKAENFPNIYKEKNLNGLRYLLQKKYSEKQPLNQKWDNLIETALGDNKWLQHKLIESLVEFEDFHEAARWTMYYSLPLESVPVEVKQVIDSWQSTQKYTEDWEGEMNGTSEARTFNNESITQSSTPAKFYRLPLPLDRIFVVDNSRSLRECMRTLCAPGSVIGFDTEWRPTMCRAGTAERLAIIQLSTRNEVFILDVIALTDSAKDSDLQQFAENVFANPQVLKLGYGVDSDFRNLVSSCPLFEDSVRRLARFVDLCPLSKQILGIPSVRQKLGSRMRSVSARQRACIEEERGLSELVFLCLGLPLDKTYQLSDWERRPLSEDQLIYAALDAHCLLEVYDVLKEWMLESRLRVNMEPALVLSWLQPKKEKQRRKRPKPGQRTNDILPPAQKRKPIPPQQLRVVVDKMLQGLGQHLRCCGVDVTIMDNNSDHAKLLEVARNENRIIFTTGMPYEKLSSQVPEGMCICVPCGKIRQQMSSLMKYFNVKVKRQDIFSRCQLIAYCVRLFLSVCNGNDFVEVSQEHMKMAMGIFHGRFQAPLLGYEPTNCPINLMYLTLPGGVPIKLGPLPEEAVNNAEIFFCCSACGKVFWEGKHHKRANAQFSYILESY</sequence>
<dbReference type="EMBL" id="CALNXI010001094">
    <property type="protein sequence ID" value="CAH3155231.1"/>
    <property type="molecule type" value="Genomic_DNA"/>
</dbReference>
<comment type="caution">
    <text evidence="4">The sequence shown here is derived from an EMBL/GenBank/DDBJ whole genome shotgun (WGS) entry which is preliminary data.</text>
</comment>
<feature type="compositionally biased region" description="Basic residues" evidence="1">
    <location>
        <begin position="794"/>
        <end position="803"/>
    </location>
</feature>
<dbReference type="Pfam" id="PF01612">
    <property type="entry name" value="DNA_pol_A_exo1"/>
    <property type="match status" value="1"/>
</dbReference>
<feature type="signal peptide" evidence="2">
    <location>
        <begin position="1"/>
        <end position="18"/>
    </location>
</feature>
<dbReference type="Pfam" id="PF01927">
    <property type="entry name" value="Mut7-C"/>
    <property type="match status" value="2"/>
</dbReference>
<dbReference type="InterPro" id="IPR012337">
    <property type="entry name" value="RNaseH-like_sf"/>
</dbReference>
<dbReference type="InterPro" id="IPR036397">
    <property type="entry name" value="RNaseH_sf"/>
</dbReference>
<keyword evidence="5" id="KW-1185">Reference proteome</keyword>
<evidence type="ECO:0000256" key="1">
    <source>
        <dbReference type="SAM" id="MobiDB-lite"/>
    </source>
</evidence>
<evidence type="ECO:0000313" key="4">
    <source>
        <dbReference type="EMBL" id="CAH3155231.1"/>
    </source>
</evidence>
<dbReference type="InterPro" id="IPR002782">
    <property type="entry name" value="Mut7-C_RNAse_dom"/>
</dbReference>
<name>A0ABN8Q1C9_9CNID</name>
<feature type="region of interest" description="Disordered" evidence="1">
    <location>
        <begin position="792"/>
        <end position="818"/>
    </location>
</feature>
<accession>A0ABN8Q1C9</accession>
<dbReference type="SUPFAM" id="SSF53098">
    <property type="entry name" value="Ribonuclease H-like"/>
    <property type="match status" value="1"/>
</dbReference>
<evidence type="ECO:0000256" key="2">
    <source>
        <dbReference type="SAM" id="SignalP"/>
    </source>
</evidence>
<dbReference type="PANTHER" id="PTHR47765">
    <property type="entry name" value="3'-5' EXONUCLEASE DOMAIN-CONTAINING PROTEIN"/>
    <property type="match status" value="1"/>
</dbReference>
<dbReference type="PANTHER" id="PTHR47765:SF2">
    <property type="entry name" value="EXONUCLEASE MUT-7 HOMOLOG"/>
    <property type="match status" value="1"/>
</dbReference>
<dbReference type="Proteomes" id="UP001159427">
    <property type="component" value="Unassembled WGS sequence"/>
</dbReference>
<dbReference type="InterPro" id="IPR052408">
    <property type="entry name" value="Exonuclease_MUT-7-like"/>
</dbReference>
<dbReference type="InterPro" id="IPR002562">
    <property type="entry name" value="3'-5'_exonuclease_dom"/>
</dbReference>
<reference evidence="4 5" key="1">
    <citation type="submission" date="2022-05" db="EMBL/GenBank/DDBJ databases">
        <authorList>
            <consortium name="Genoscope - CEA"/>
            <person name="William W."/>
        </authorList>
    </citation>
    <scope>NUCLEOTIDE SEQUENCE [LARGE SCALE GENOMIC DNA]</scope>
</reference>
<organism evidence="4 5">
    <name type="scientific">Porites evermanni</name>
    <dbReference type="NCBI Taxonomy" id="104178"/>
    <lineage>
        <taxon>Eukaryota</taxon>
        <taxon>Metazoa</taxon>
        <taxon>Cnidaria</taxon>
        <taxon>Anthozoa</taxon>
        <taxon>Hexacorallia</taxon>
        <taxon>Scleractinia</taxon>
        <taxon>Fungiina</taxon>
        <taxon>Poritidae</taxon>
        <taxon>Porites</taxon>
    </lineage>
</organism>
<keyword evidence="2" id="KW-0732">Signal</keyword>
<protein>
    <recommendedName>
        <fullName evidence="3">3'-5' exonuclease domain-containing protein</fullName>
    </recommendedName>
</protein>
<dbReference type="Gene3D" id="3.30.420.10">
    <property type="entry name" value="Ribonuclease H-like superfamily/Ribonuclease H"/>
    <property type="match status" value="1"/>
</dbReference>
<gene>
    <name evidence="4" type="ORF">PEVE_00001643</name>
</gene>
<evidence type="ECO:0000313" key="5">
    <source>
        <dbReference type="Proteomes" id="UP001159427"/>
    </source>
</evidence>
<evidence type="ECO:0000259" key="3">
    <source>
        <dbReference type="SMART" id="SM00474"/>
    </source>
</evidence>